<dbReference type="EnsemblPlants" id="OGLUM02G16510.2">
    <property type="protein sequence ID" value="OGLUM02G16510.2"/>
    <property type="gene ID" value="OGLUM02G16510"/>
</dbReference>
<evidence type="ECO:0000256" key="13">
    <source>
        <dbReference type="ARBA" id="ARBA00023136"/>
    </source>
</evidence>
<evidence type="ECO:0000256" key="17">
    <source>
        <dbReference type="PROSITE-ProRule" id="PRU10141"/>
    </source>
</evidence>
<dbReference type="FunFam" id="3.40.33.10:FF:000004">
    <property type="entry name" value="CAP, cysteine-rich secretory protein, antigen 5"/>
    <property type="match status" value="1"/>
</dbReference>
<feature type="chain" id="PRO_5002351775" description="Protein kinase domain-containing protein" evidence="20">
    <location>
        <begin position="17"/>
        <end position="879"/>
    </location>
</feature>
<dbReference type="PROSITE" id="PS00107">
    <property type="entry name" value="PROTEIN_KINASE_ATP"/>
    <property type="match status" value="1"/>
</dbReference>
<keyword evidence="9 17" id="KW-0547">Nucleotide-binding</keyword>
<dbReference type="eggNOG" id="KOG3017">
    <property type="taxonomic scope" value="Eukaryota"/>
</dbReference>
<dbReference type="SMART" id="SM00220">
    <property type="entry name" value="S_TKc"/>
    <property type="match status" value="1"/>
</dbReference>
<dbReference type="Gramene" id="OGLUM02G16510.2">
    <property type="protein sequence ID" value="OGLUM02G16510.2"/>
    <property type="gene ID" value="OGLUM02G16510"/>
</dbReference>
<evidence type="ECO:0000256" key="6">
    <source>
        <dbReference type="ARBA" id="ARBA00022692"/>
    </source>
</evidence>
<dbReference type="HOGENOM" id="CLU_000288_69_0_1"/>
<keyword evidence="6 19" id="KW-0812">Transmembrane</keyword>
<keyword evidence="8" id="KW-0677">Repeat</keyword>
<feature type="compositionally biased region" description="Low complexity" evidence="18">
    <location>
        <begin position="345"/>
        <end position="367"/>
    </location>
</feature>
<feature type="domain" description="Protein kinase" evidence="21">
    <location>
        <begin position="430"/>
        <end position="681"/>
    </location>
</feature>
<evidence type="ECO:0000256" key="16">
    <source>
        <dbReference type="ARBA" id="ARBA00023265"/>
    </source>
</evidence>
<evidence type="ECO:0000256" key="11">
    <source>
        <dbReference type="ARBA" id="ARBA00022840"/>
    </source>
</evidence>
<sequence>MAVLLLPCLCVVTVLAAPAAADSLGSAQPFLDLQNRARADVGVAPLTWDDTVAAYARRYAATRKGDCNLQHSGGPYGESIFWGSAGANWTAANAVASWASEKQFYNCSDGSCAGDQGGHSEKQFYKCGHYTQMVWAKTTKVGCAAVNCDADRGTFIICEYDPPGNVLGVQAYGGCGRFNQTAQSSPQDFLNLHNAARAGVGAGMLSWDSTVAAYAADYAEKRKSDCRNVHSNGPYGENLFQGVAHISWTASDALFSWLGEAKNYNCNGNTCKDGQECGEYTQLMWTNSTRVGCASVTCDDSAGGGTFIACNYDPPGNVAGQRPYSCSQAGISLPGLVPDKGNGTNQQANGNSSTGNSSSNQSKGSKSNPAILPIVLPVSIGFGIISAISICLWRNRSSLKRRQSSCSEEVEDIKSVLLDPSVIRSATGNFAEENKLGEGGFGKVYKGLMPDGQEIAVKRLAKGSKQGLRELKNELLLVAKLQHRNLVKLLGACLNEEDKLLVYEYIPNKSLDTFIFDDEKREQLAWDARYKIICGIARGLVYLHDESRVKVIHRDLKPSNILLDMDLNPKISDFGLASVFEGDHTNHITRRVAGTYGYMAPEYAVLGHVSTKSDIFSFGVIILEILTGRRNTISSETIWTEHLLSYVWENWTRGTITEIVDPSLRCRSAESEILKCIHIGLLCVQENPGDRPRMSNVILMIVGKSTTLPAPSRPAFLFRLNDENQIHHGINNLNPSLNKSERRVTYGRMGFKIIPNSQTAAPIPNRQAGRERGGGREDAGGGGGGGGGGAWEREEKMALRRGYDRMIARRVKMALRRLDFDSRKILDRRQTPYSVVVDETNYKDVDADAFLGIPKAPCYCCTLRSQELQEALLRQQKRD</sequence>
<dbReference type="GO" id="GO:0005886">
    <property type="term" value="C:plasma membrane"/>
    <property type="evidence" value="ECO:0007669"/>
    <property type="project" value="TreeGrafter"/>
</dbReference>
<dbReference type="FunFam" id="1.10.510.10:FF:000343">
    <property type="entry name" value="Cysteine-rich receptor-like protein kinase 28"/>
    <property type="match status" value="1"/>
</dbReference>
<evidence type="ECO:0000256" key="5">
    <source>
        <dbReference type="ARBA" id="ARBA00022679"/>
    </source>
</evidence>
<organism evidence="22">
    <name type="scientific">Oryza glumipatula</name>
    <dbReference type="NCBI Taxonomy" id="40148"/>
    <lineage>
        <taxon>Eukaryota</taxon>
        <taxon>Viridiplantae</taxon>
        <taxon>Streptophyta</taxon>
        <taxon>Embryophyta</taxon>
        <taxon>Tracheophyta</taxon>
        <taxon>Spermatophyta</taxon>
        <taxon>Magnoliopsida</taxon>
        <taxon>Liliopsida</taxon>
        <taxon>Poales</taxon>
        <taxon>Poaceae</taxon>
        <taxon>BOP clade</taxon>
        <taxon>Oryzoideae</taxon>
        <taxon>Oryzeae</taxon>
        <taxon>Oryzinae</taxon>
        <taxon>Oryza</taxon>
    </lineage>
</organism>
<dbReference type="CDD" id="cd14066">
    <property type="entry name" value="STKc_IRAK"/>
    <property type="match status" value="1"/>
</dbReference>
<dbReference type="PANTHER" id="PTHR27002">
    <property type="entry name" value="RECEPTOR-LIKE SERINE/THREONINE-PROTEIN KINASE SD1-8"/>
    <property type="match status" value="1"/>
</dbReference>
<dbReference type="InterPro" id="IPR011009">
    <property type="entry name" value="Kinase-like_dom_sf"/>
</dbReference>
<evidence type="ECO:0000259" key="21">
    <source>
        <dbReference type="PROSITE" id="PS50011"/>
    </source>
</evidence>
<dbReference type="Pfam" id="PF00188">
    <property type="entry name" value="CAP"/>
    <property type="match status" value="2"/>
</dbReference>
<keyword evidence="4" id="KW-0597">Phosphoprotein</keyword>
<feature type="transmembrane region" description="Helical" evidence="19">
    <location>
        <begin position="370"/>
        <end position="393"/>
    </location>
</feature>
<dbReference type="InterPro" id="IPR014044">
    <property type="entry name" value="CAP_dom"/>
</dbReference>
<dbReference type="PROSITE" id="PS50011">
    <property type="entry name" value="PROTEIN_KINASE_DOM"/>
    <property type="match status" value="1"/>
</dbReference>
<keyword evidence="11 17" id="KW-0067">ATP-binding</keyword>
<evidence type="ECO:0000256" key="1">
    <source>
        <dbReference type="ARBA" id="ARBA00003143"/>
    </source>
</evidence>
<evidence type="ECO:0000256" key="2">
    <source>
        <dbReference type="ARBA" id="ARBA00004167"/>
    </source>
</evidence>
<feature type="compositionally biased region" description="Basic and acidic residues" evidence="18">
    <location>
        <begin position="768"/>
        <end position="779"/>
    </location>
</feature>
<protein>
    <recommendedName>
        <fullName evidence="21">Protein kinase domain-containing protein</fullName>
    </recommendedName>
</protein>
<dbReference type="InterPro" id="IPR000719">
    <property type="entry name" value="Prot_kinase_dom"/>
</dbReference>
<reference evidence="22" key="1">
    <citation type="submission" date="2015-04" db="UniProtKB">
        <authorList>
            <consortium name="EnsemblPlants"/>
        </authorList>
    </citation>
    <scope>IDENTIFICATION</scope>
</reference>
<dbReference type="PROSITE" id="PS01009">
    <property type="entry name" value="CRISP_1"/>
    <property type="match status" value="1"/>
</dbReference>
<keyword evidence="12 19" id="KW-1133">Transmembrane helix</keyword>
<dbReference type="FunFam" id="3.30.200.20:FF:000142">
    <property type="entry name" value="Cysteine-rich receptor-like protein kinase 10"/>
    <property type="match status" value="1"/>
</dbReference>
<keyword evidence="23" id="KW-1185">Reference proteome</keyword>
<dbReference type="PROSITE" id="PS00108">
    <property type="entry name" value="PROTEIN_KINASE_ST"/>
    <property type="match status" value="1"/>
</dbReference>
<feature type="region of interest" description="Disordered" evidence="18">
    <location>
        <begin position="337"/>
        <end position="367"/>
    </location>
</feature>
<keyword evidence="5" id="KW-0808">Transferase</keyword>
<reference evidence="22" key="2">
    <citation type="submission" date="2018-05" db="EMBL/GenBank/DDBJ databases">
        <title>OgluRS3 (Oryza glumaepatula Reference Sequence Version 3).</title>
        <authorList>
            <person name="Zhang J."/>
            <person name="Kudrna D."/>
            <person name="Lee S."/>
            <person name="Talag J."/>
            <person name="Welchert J."/>
            <person name="Wing R.A."/>
        </authorList>
    </citation>
    <scope>NUCLEOTIDE SEQUENCE [LARGE SCALE GENOMIC DNA]</scope>
</reference>
<evidence type="ECO:0000256" key="20">
    <source>
        <dbReference type="SAM" id="SignalP"/>
    </source>
</evidence>
<keyword evidence="7 20" id="KW-0732">Signal</keyword>
<dbReference type="GO" id="GO:0005524">
    <property type="term" value="F:ATP binding"/>
    <property type="evidence" value="ECO:0007669"/>
    <property type="project" value="UniProtKB-UniRule"/>
</dbReference>
<dbReference type="Gene3D" id="1.10.510.10">
    <property type="entry name" value="Transferase(Phosphotransferase) domain 1"/>
    <property type="match status" value="1"/>
</dbReference>
<keyword evidence="14" id="KW-0675">Receptor</keyword>
<evidence type="ECO:0000256" key="9">
    <source>
        <dbReference type="ARBA" id="ARBA00022741"/>
    </source>
</evidence>
<feature type="signal peptide" evidence="20">
    <location>
        <begin position="1"/>
        <end position="16"/>
    </location>
</feature>
<keyword evidence="15" id="KW-0325">Glycoprotein</keyword>
<evidence type="ECO:0000256" key="19">
    <source>
        <dbReference type="SAM" id="Phobius"/>
    </source>
</evidence>
<evidence type="ECO:0000256" key="8">
    <source>
        <dbReference type="ARBA" id="ARBA00022737"/>
    </source>
</evidence>
<dbReference type="InterPro" id="IPR008271">
    <property type="entry name" value="Ser/Thr_kinase_AS"/>
</dbReference>
<dbReference type="PRINTS" id="PR00837">
    <property type="entry name" value="V5TPXLIKE"/>
</dbReference>
<dbReference type="PROSITE" id="PS01010">
    <property type="entry name" value="CRISP_2"/>
    <property type="match status" value="1"/>
</dbReference>
<accession>A0A0D9YS63</accession>
<dbReference type="InterPro" id="IPR002413">
    <property type="entry name" value="V5_allergen-like"/>
</dbReference>
<feature type="region of interest" description="Disordered" evidence="18">
    <location>
        <begin position="758"/>
        <end position="792"/>
    </location>
</feature>
<keyword evidence="13 19" id="KW-0472">Membrane</keyword>
<proteinExistence type="predicted"/>
<feature type="binding site" evidence="17">
    <location>
        <position position="458"/>
    </location>
    <ligand>
        <name>ATP</name>
        <dbReference type="ChEBI" id="CHEBI:30616"/>
    </ligand>
</feature>
<dbReference type="Gene3D" id="3.40.33.10">
    <property type="entry name" value="CAP"/>
    <property type="match status" value="2"/>
</dbReference>
<keyword evidence="3" id="KW-0723">Serine/threonine-protein kinase</keyword>
<dbReference type="GO" id="GO:0004674">
    <property type="term" value="F:protein serine/threonine kinase activity"/>
    <property type="evidence" value="ECO:0007669"/>
    <property type="project" value="UniProtKB-KW"/>
</dbReference>
<evidence type="ECO:0000313" key="22">
    <source>
        <dbReference type="EnsemblPlants" id="OGLUM02G16510.2"/>
    </source>
</evidence>
<feature type="compositionally biased region" description="Gly residues" evidence="18">
    <location>
        <begin position="780"/>
        <end position="790"/>
    </location>
</feature>
<dbReference type="InterPro" id="IPR035940">
    <property type="entry name" value="CAP_sf"/>
</dbReference>
<dbReference type="SMART" id="SM00198">
    <property type="entry name" value="SCP"/>
    <property type="match status" value="2"/>
</dbReference>
<evidence type="ECO:0000256" key="18">
    <source>
        <dbReference type="SAM" id="MobiDB-lite"/>
    </source>
</evidence>
<keyword evidence="10" id="KW-0418">Kinase</keyword>
<dbReference type="InterPro" id="IPR018244">
    <property type="entry name" value="Allrgn_V5/Tpx1_CS"/>
</dbReference>
<dbReference type="SUPFAM" id="SSF56112">
    <property type="entry name" value="Protein kinase-like (PK-like)"/>
    <property type="match status" value="1"/>
</dbReference>
<dbReference type="SUPFAM" id="SSF55797">
    <property type="entry name" value="PR-1-like"/>
    <property type="match status" value="2"/>
</dbReference>
<comment type="function">
    <text evidence="1">Probably involved in the defense reaction of plants against pathogens.</text>
</comment>
<evidence type="ECO:0000256" key="12">
    <source>
        <dbReference type="ARBA" id="ARBA00022989"/>
    </source>
</evidence>
<evidence type="ECO:0000256" key="7">
    <source>
        <dbReference type="ARBA" id="ARBA00022729"/>
    </source>
</evidence>
<keyword evidence="16" id="KW-0611">Plant defense</keyword>
<dbReference type="Proteomes" id="UP000026961">
    <property type="component" value="Chromosome 2"/>
</dbReference>
<evidence type="ECO:0000256" key="15">
    <source>
        <dbReference type="ARBA" id="ARBA00023180"/>
    </source>
</evidence>
<evidence type="ECO:0000256" key="4">
    <source>
        <dbReference type="ARBA" id="ARBA00022553"/>
    </source>
</evidence>
<dbReference type="Pfam" id="PF00069">
    <property type="entry name" value="Pkinase"/>
    <property type="match status" value="1"/>
</dbReference>
<evidence type="ECO:0000313" key="23">
    <source>
        <dbReference type="Proteomes" id="UP000026961"/>
    </source>
</evidence>
<name>A0A0D9YS63_9ORYZ</name>
<dbReference type="CDD" id="cd05381">
    <property type="entry name" value="CAP_PR-1"/>
    <property type="match status" value="2"/>
</dbReference>
<dbReference type="STRING" id="40148.A0A0D9YS63"/>
<dbReference type="FunFam" id="3.40.33.10:FF:000023">
    <property type="entry name" value="Pathogenesis-related protein-1-like"/>
    <property type="match status" value="1"/>
</dbReference>
<dbReference type="Gene3D" id="3.30.200.20">
    <property type="entry name" value="Phosphorylase Kinase, domain 1"/>
    <property type="match status" value="1"/>
</dbReference>
<dbReference type="GO" id="GO:0009737">
    <property type="term" value="P:response to abscisic acid"/>
    <property type="evidence" value="ECO:0007669"/>
    <property type="project" value="UniProtKB-ARBA"/>
</dbReference>
<evidence type="ECO:0000256" key="3">
    <source>
        <dbReference type="ARBA" id="ARBA00022527"/>
    </source>
</evidence>
<dbReference type="PANTHER" id="PTHR27002:SF1099">
    <property type="entry name" value="OS02G0472700 PROTEIN"/>
    <property type="match status" value="1"/>
</dbReference>
<keyword evidence="16" id="KW-0568">Pathogenesis-related protein</keyword>
<dbReference type="GO" id="GO:0005576">
    <property type="term" value="C:extracellular region"/>
    <property type="evidence" value="ECO:0007669"/>
    <property type="project" value="InterPro"/>
</dbReference>
<dbReference type="AlphaFoldDB" id="A0A0D9YS63"/>
<comment type="subcellular location">
    <subcellularLocation>
        <location evidence="2">Membrane</location>
        <topology evidence="2">Single-pass membrane protein</topology>
    </subcellularLocation>
</comment>
<dbReference type="PRINTS" id="PR00838">
    <property type="entry name" value="V5ALLERGEN"/>
</dbReference>
<dbReference type="InterPro" id="IPR017441">
    <property type="entry name" value="Protein_kinase_ATP_BS"/>
</dbReference>
<evidence type="ECO:0000256" key="14">
    <source>
        <dbReference type="ARBA" id="ARBA00023170"/>
    </source>
</evidence>
<dbReference type="InterPro" id="IPR001283">
    <property type="entry name" value="CRISP-related"/>
</dbReference>
<evidence type="ECO:0000256" key="10">
    <source>
        <dbReference type="ARBA" id="ARBA00022777"/>
    </source>
</evidence>